<keyword evidence="1" id="KW-1133">Transmembrane helix</keyword>
<dbReference type="EMBL" id="KV448453">
    <property type="protein sequence ID" value="OAX35957.1"/>
    <property type="molecule type" value="Genomic_DNA"/>
</dbReference>
<reference evidence="2 3" key="1">
    <citation type="submission" date="2016-06" db="EMBL/GenBank/DDBJ databases">
        <title>Comparative genomics of the ectomycorrhizal sister species Rhizopogon vinicolor and Rhizopogon vesiculosus (Basidiomycota: Boletales) reveals a divergence of the mating type B locus.</title>
        <authorList>
            <consortium name="DOE Joint Genome Institute"/>
            <person name="Mujic A.B."/>
            <person name="Kuo A."/>
            <person name="Tritt A."/>
            <person name="Lipzen A."/>
            <person name="Chen C."/>
            <person name="Johnson J."/>
            <person name="Sharma A."/>
            <person name="Barry K."/>
            <person name="Grigoriev I.V."/>
            <person name="Spatafora J.W."/>
        </authorList>
    </citation>
    <scope>NUCLEOTIDE SEQUENCE [LARGE SCALE GENOMIC DNA]</scope>
    <source>
        <strain evidence="2 3">AM-OR11-026</strain>
    </source>
</reference>
<gene>
    <name evidence="2" type="ORF">K503DRAFT_772973</name>
</gene>
<keyword evidence="1" id="KW-0812">Transmembrane</keyword>
<keyword evidence="3" id="KW-1185">Reference proteome</keyword>
<evidence type="ECO:0000256" key="1">
    <source>
        <dbReference type="SAM" id="Phobius"/>
    </source>
</evidence>
<accession>A0A1B7MTS6</accession>
<name>A0A1B7MTS6_9AGAM</name>
<evidence type="ECO:0000313" key="3">
    <source>
        <dbReference type="Proteomes" id="UP000092154"/>
    </source>
</evidence>
<dbReference type="InParanoid" id="A0A1B7MTS6"/>
<dbReference type="AlphaFoldDB" id="A0A1B7MTS6"/>
<dbReference type="STRING" id="1314800.A0A1B7MTS6"/>
<dbReference type="PANTHER" id="PTHR45036:SF1">
    <property type="entry name" value="METHYLTRANSFERASE LIKE 7A"/>
    <property type="match status" value="1"/>
</dbReference>
<keyword evidence="1" id="KW-0472">Membrane</keyword>
<dbReference type="InterPro" id="IPR029063">
    <property type="entry name" value="SAM-dependent_MTases_sf"/>
</dbReference>
<dbReference type="SUPFAM" id="SSF53335">
    <property type="entry name" value="S-adenosyl-L-methionine-dependent methyltransferases"/>
    <property type="match status" value="1"/>
</dbReference>
<sequence length="261" mass="28989">MRIAGIFGLFPMMGLGIRAAFWPIILAVWHAPSLLSRSKVLSTLVMTHVWRACGSWVDERSRDTKKALITPHAHGIVLEIGPSYGLTIKYLDHSRVTKYVAVEPNVLMHPELRRVASAAGYSEDAGTLLILSCGAEDISDILSSLPAPHPPIDTLISILSLCSIPAPQLTTSTLITEALKPGGQVLLFEHIRSDMEDVAWWQRFWTPMWGLLFDGCELNRPTHRWIKDVGGWAEGKWSILGKEGEPEELMNFRVGRFVKAG</sequence>
<dbReference type="OrthoDB" id="540004at2759"/>
<feature type="transmembrane region" description="Helical" evidence="1">
    <location>
        <begin position="6"/>
        <end position="29"/>
    </location>
</feature>
<dbReference type="Proteomes" id="UP000092154">
    <property type="component" value="Unassembled WGS sequence"/>
</dbReference>
<organism evidence="2 3">
    <name type="scientific">Rhizopogon vinicolor AM-OR11-026</name>
    <dbReference type="NCBI Taxonomy" id="1314800"/>
    <lineage>
        <taxon>Eukaryota</taxon>
        <taxon>Fungi</taxon>
        <taxon>Dikarya</taxon>
        <taxon>Basidiomycota</taxon>
        <taxon>Agaricomycotina</taxon>
        <taxon>Agaricomycetes</taxon>
        <taxon>Agaricomycetidae</taxon>
        <taxon>Boletales</taxon>
        <taxon>Suillineae</taxon>
        <taxon>Rhizopogonaceae</taxon>
        <taxon>Rhizopogon</taxon>
    </lineage>
</organism>
<dbReference type="PANTHER" id="PTHR45036">
    <property type="entry name" value="METHYLTRANSFERASE LIKE 7B"/>
    <property type="match status" value="1"/>
</dbReference>
<evidence type="ECO:0000313" key="2">
    <source>
        <dbReference type="EMBL" id="OAX35957.1"/>
    </source>
</evidence>
<proteinExistence type="predicted"/>
<evidence type="ECO:0008006" key="4">
    <source>
        <dbReference type="Google" id="ProtNLM"/>
    </source>
</evidence>
<dbReference type="Gene3D" id="3.40.50.150">
    <property type="entry name" value="Vaccinia Virus protein VP39"/>
    <property type="match status" value="1"/>
</dbReference>
<protein>
    <recommendedName>
        <fullName evidence="4">S-adenosyl-L-methionine-dependent methyltransferase</fullName>
    </recommendedName>
</protein>
<dbReference type="InterPro" id="IPR052356">
    <property type="entry name" value="Thiol_S-MT"/>
</dbReference>